<evidence type="ECO:0008006" key="5">
    <source>
        <dbReference type="Google" id="ProtNLM"/>
    </source>
</evidence>
<reference evidence="3" key="2">
    <citation type="submission" date="2015-06" db="UniProtKB">
        <authorList>
            <consortium name="EnsemblPlants"/>
        </authorList>
    </citation>
    <scope>IDENTIFICATION</scope>
    <source>
        <strain evidence="3">DM1-3 516 R44</strain>
    </source>
</reference>
<dbReference type="HOGENOM" id="CLU_734477_0_0_1"/>
<dbReference type="Gramene" id="PGSC0003DMT400096119">
    <property type="protein sequence ID" value="PGSC0003DMT400096119"/>
    <property type="gene ID" value="PGSC0003DMG400045690"/>
</dbReference>
<sequence length="377" mass="42988">MDRGWVEGSCFHLVVRSYNMVWGPLTYDGHPRDSAINVPDRHGPSSHSKEEEDISDIEEVKQYLKKKVDKKFDDLEVLIKTNHTDLMKPIRKRKWKVLVVYQMFTLWKAISLLCVIFFGLKNISATSIKTTEEELVKEVHVDQPQTTYHFVEQSRSPIDMEFANNDPIDIGVVEAEEQTHVQEHEVVEDADILKDQRGKEDVSGPLSTGDVPVEESVSKKVIDDEVEVGTNTFEQVTVDQDVVDKFQHNIPLSDKGQNVRIRHPGATLRGLRRTPTLAKQAARAACKLHLEGIGPRRGLAPPRSKNLVRNTVVSRTLLSRNLIPNIFREQLRVADLFRDENVEIQKLIFTSLKSPANLEGYERNMSIAYIDVDYVIT</sequence>
<proteinExistence type="predicted"/>
<dbReference type="PaxDb" id="4113-PGSC0003DMT400096119"/>
<dbReference type="EnsemblPlants" id="PGSC0003DMT400096119">
    <property type="protein sequence ID" value="PGSC0003DMT400096119"/>
    <property type="gene ID" value="PGSC0003DMG400045690"/>
</dbReference>
<keyword evidence="2" id="KW-0472">Membrane</keyword>
<feature type="compositionally biased region" description="Basic and acidic residues" evidence="1">
    <location>
        <begin position="33"/>
        <end position="50"/>
    </location>
</feature>
<evidence type="ECO:0000256" key="1">
    <source>
        <dbReference type="SAM" id="MobiDB-lite"/>
    </source>
</evidence>
<keyword evidence="4" id="KW-1185">Reference proteome</keyword>
<protein>
    <recommendedName>
        <fullName evidence="5">Ulp1 protease family, C-terminal catalytic domain containing protein</fullName>
    </recommendedName>
</protein>
<organism evidence="3 4">
    <name type="scientific">Solanum tuberosum</name>
    <name type="common">Potato</name>
    <dbReference type="NCBI Taxonomy" id="4113"/>
    <lineage>
        <taxon>Eukaryota</taxon>
        <taxon>Viridiplantae</taxon>
        <taxon>Streptophyta</taxon>
        <taxon>Embryophyta</taxon>
        <taxon>Tracheophyta</taxon>
        <taxon>Spermatophyta</taxon>
        <taxon>Magnoliopsida</taxon>
        <taxon>eudicotyledons</taxon>
        <taxon>Gunneridae</taxon>
        <taxon>Pentapetalae</taxon>
        <taxon>asterids</taxon>
        <taxon>lamiids</taxon>
        <taxon>Solanales</taxon>
        <taxon>Solanaceae</taxon>
        <taxon>Solanoideae</taxon>
        <taxon>Solaneae</taxon>
        <taxon>Solanum</taxon>
    </lineage>
</organism>
<dbReference type="AlphaFoldDB" id="M1DXR2"/>
<keyword evidence="2" id="KW-0812">Transmembrane</keyword>
<name>M1DXR2_SOLTU</name>
<dbReference type="Proteomes" id="UP000011115">
    <property type="component" value="Unassembled WGS sequence"/>
</dbReference>
<feature type="transmembrane region" description="Helical" evidence="2">
    <location>
        <begin position="97"/>
        <end position="120"/>
    </location>
</feature>
<evidence type="ECO:0000256" key="2">
    <source>
        <dbReference type="SAM" id="Phobius"/>
    </source>
</evidence>
<evidence type="ECO:0000313" key="4">
    <source>
        <dbReference type="Proteomes" id="UP000011115"/>
    </source>
</evidence>
<keyword evidence="2" id="KW-1133">Transmembrane helix</keyword>
<accession>M1DXR2</accession>
<reference evidence="4" key="1">
    <citation type="journal article" date="2011" name="Nature">
        <title>Genome sequence and analysis of the tuber crop potato.</title>
        <authorList>
            <consortium name="The Potato Genome Sequencing Consortium"/>
        </authorList>
    </citation>
    <scope>NUCLEOTIDE SEQUENCE [LARGE SCALE GENOMIC DNA]</scope>
    <source>
        <strain evidence="4">cv. DM1-3 516 R44</strain>
    </source>
</reference>
<feature type="region of interest" description="Disordered" evidence="1">
    <location>
        <begin position="33"/>
        <end position="54"/>
    </location>
</feature>
<dbReference type="InParanoid" id="M1DXR2"/>
<evidence type="ECO:0000313" key="3">
    <source>
        <dbReference type="EnsemblPlants" id="PGSC0003DMT400096119"/>
    </source>
</evidence>